<sequence>YTKEKTKRKKKAIDRISLPLCNQVVVFGGTHGNELSGIWLVRKWQTGLPLKSETCKVTSHLTNPEAIKLCRRYKDCDINRQFLDEKLTGKPDAKEPYEVQRAREIYSTFSDTSRKRLILDMHNTTANMGLCLIVEKESDLFALHMCRYIQNAFPKDYCRVMLQGQSYGDIRYIVKHGIAIEVGPQPHGVLRSDIADVQEKAVKLSLEFVDLFNKGHQFGSCEISAWTLKGKVDFPRDEKRNIEGMIHRDIQDQDWKPISGTTNIFQALNGQNLTLADVLKNEYDAGSEVYPLFINEASYYEKDLAFWLSTKSVIMLPAL</sequence>
<dbReference type="InterPro" id="IPR016708">
    <property type="entry name" value="Aspartoacylase"/>
</dbReference>
<dbReference type="InterPro" id="IPR055438">
    <property type="entry name" value="AstE_AspA_cat"/>
</dbReference>
<dbReference type="PANTHER" id="PTHR15162:SF7">
    <property type="entry name" value="SUCCINYLGLUTAMATE DESUCCINYLASE"/>
    <property type="match status" value="1"/>
</dbReference>
<evidence type="ECO:0000256" key="4">
    <source>
        <dbReference type="ARBA" id="ARBA00022723"/>
    </source>
</evidence>
<dbReference type="FunFam" id="3.40.630.10:FF:000025">
    <property type="entry name" value="aspartoacylase"/>
    <property type="match status" value="1"/>
</dbReference>
<evidence type="ECO:0000259" key="11">
    <source>
        <dbReference type="Pfam" id="PF24827"/>
    </source>
</evidence>
<evidence type="ECO:0000256" key="5">
    <source>
        <dbReference type="ARBA" id="ARBA00022801"/>
    </source>
</evidence>
<dbReference type="Ensembl" id="ENSCSAVT00000014884.1">
    <property type="protein sequence ID" value="ENSCSAVP00000014716.1"/>
    <property type="gene ID" value="ENSCSAVG00000008597.1"/>
</dbReference>
<comment type="subcellular location">
    <subcellularLocation>
        <location evidence="1">Cytoplasm</location>
    </subcellularLocation>
</comment>
<proteinExistence type="inferred from homology"/>
<dbReference type="AlphaFoldDB" id="H2ZAV1"/>
<evidence type="ECO:0008006" key="14">
    <source>
        <dbReference type="Google" id="ProtNLM"/>
    </source>
</evidence>
<dbReference type="eggNOG" id="ENOG502QRAK">
    <property type="taxonomic scope" value="Eukaryota"/>
</dbReference>
<dbReference type="Gene3D" id="3.40.630.10">
    <property type="entry name" value="Zn peptidases"/>
    <property type="match status" value="1"/>
</dbReference>
<keyword evidence="13" id="KW-1185">Reference proteome</keyword>
<dbReference type="HOGENOM" id="CLU_083292_0_0_1"/>
<dbReference type="Pfam" id="PF24827">
    <property type="entry name" value="AstE_AspA_cat"/>
    <property type="match status" value="1"/>
</dbReference>
<feature type="binding site" evidence="8">
    <location>
        <position position="299"/>
    </location>
    <ligand>
        <name>N-acetyl-L-aspartate</name>
        <dbReference type="ChEBI" id="CHEBI:16953"/>
    </ligand>
</feature>
<evidence type="ECO:0000256" key="7">
    <source>
        <dbReference type="PIRSR" id="PIRSR018001-1"/>
    </source>
</evidence>
<keyword evidence="4 9" id="KW-0479">Metal-binding</keyword>
<feature type="domain" description="Succinylglutamate desuccinylase/Aspartoacylase catalytic" evidence="11">
    <location>
        <begin position="22"/>
        <end position="204"/>
    </location>
</feature>
<comment type="similarity">
    <text evidence="2">Belongs to the AspA/AstE family. Aspartoacylase subfamily.</text>
</comment>
<evidence type="ECO:0000256" key="3">
    <source>
        <dbReference type="ARBA" id="ARBA00022490"/>
    </source>
</evidence>
<feature type="binding site" evidence="8">
    <location>
        <begin position="79"/>
        <end position="80"/>
    </location>
    <ligand>
        <name>substrate</name>
    </ligand>
</feature>
<feature type="binding site" evidence="9">
    <location>
        <position position="31"/>
    </location>
    <ligand>
        <name>Zn(2+)</name>
        <dbReference type="ChEBI" id="CHEBI:29105"/>
    </ligand>
</feature>
<protein>
    <recommendedName>
        <fullName evidence="14">Aspartoacylase</fullName>
    </recommendedName>
</protein>
<evidence type="ECO:0000256" key="2">
    <source>
        <dbReference type="ARBA" id="ARBA00006173"/>
    </source>
</evidence>
<dbReference type="Pfam" id="PF04952">
    <property type="entry name" value="AstE_AspA_hybrid"/>
    <property type="match status" value="1"/>
</dbReference>
<feature type="active site" description="Proton donor/acceptor" evidence="7">
    <location>
        <position position="181"/>
    </location>
</feature>
<accession>H2ZAV1</accession>
<dbReference type="InterPro" id="IPR007036">
    <property type="entry name" value="Aste_AspA_hybrid_dom"/>
</dbReference>
<name>H2ZAV1_CIOSA</name>
<dbReference type="InParanoid" id="H2ZAV1"/>
<dbReference type="Proteomes" id="UP000007875">
    <property type="component" value="Unassembled WGS sequence"/>
</dbReference>
<dbReference type="HAMAP" id="MF_00704">
    <property type="entry name" value="Aspartoacylase"/>
    <property type="match status" value="1"/>
</dbReference>
<dbReference type="GO" id="GO:0016788">
    <property type="term" value="F:hydrolase activity, acting on ester bonds"/>
    <property type="evidence" value="ECO:0007669"/>
    <property type="project" value="InterPro"/>
</dbReference>
<organism evidence="12 13">
    <name type="scientific">Ciona savignyi</name>
    <name type="common">Pacific transparent sea squirt</name>
    <dbReference type="NCBI Taxonomy" id="51511"/>
    <lineage>
        <taxon>Eukaryota</taxon>
        <taxon>Metazoa</taxon>
        <taxon>Chordata</taxon>
        <taxon>Tunicata</taxon>
        <taxon>Ascidiacea</taxon>
        <taxon>Phlebobranchia</taxon>
        <taxon>Cionidae</taxon>
        <taxon>Ciona</taxon>
    </lineage>
</organism>
<comment type="cofactor">
    <cofactor evidence="9">
        <name>Zn(2+)</name>
        <dbReference type="ChEBI" id="CHEBI:29105"/>
    </cofactor>
    <text evidence="9">Binds 1 zinc ion per subunit.</text>
</comment>
<evidence type="ECO:0000256" key="1">
    <source>
        <dbReference type="ARBA" id="ARBA00004496"/>
    </source>
</evidence>
<dbReference type="GO" id="GO:0046872">
    <property type="term" value="F:metal ion binding"/>
    <property type="evidence" value="ECO:0007669"/>
    <property type="project" value="UniProtKB-KW"/>
</dbReference>
<reference evidence="12" key="3">
    <citation type="submission" date="2025-09" db="UniProtKB">
        <authorList>
            <consortium name="Ensembl"/>
        </authorList>
    </citation>
    <scope>IDENTIFICATION</scope>
</reference>
<evidence type="ECO:0000256" key="9">
    <source>
        <dbReference type="PIRSR" id="PIRSR018001-3"/>
    </source>
</evidence>
<keyword evidence="3" id="KW-0963">Cytoplasm</keyword>
<dbReference type="STRING" id="51511.ENSCSAVP00000014716"/>
<dbReference type="SUPFAM" id="SSF53187">
    <property type="entry name" value="Zn-dependent exopeptidases"/>
    <property type="match status" value="1"/>
</dbReference>
<feature type="binding site" evidence="9">
    <location>
        <position position="34"/>
    </location>
    <ligand>
        <name>Zn(2+)</name>
        <dbReference type="ChEBI" id="CHEBI:29105"/>
    </ligand>
</feature>
<feature type="binding site" evidence="8">
    <location>
        <position position="181"/>
    </location>
    <ligand>
        <name>N-acetyl-L-aspartate</name>
        <dbReference type="ChEBI" id="CHEBI:16953"/>
    </ligand>
</feature>
<evidence type="ECO:0000256" key="8">
    <source>
        <dbReference type="PIRSR" id="PIRSR018001-2"/>
    </source>
</evidence>
<feature type="domain" description="AstE/AspA barrel-sandwich hybrid" evidence="10">
    <location>
        <begin position="222"/>
        <end position="310"/>
    </location>
</feature>
<dbReference type="GO" id="GO:0005829">
    <property type="term" value="C:cytosol"/>
    <property type="evidence" value="ECO:0007669"/>
    <property type="project" value="TreeGrafter"/>
</dbReference>
<dbReference type="InterPro" id="IPR050178">
    <property type="entry name" value="AspA/AstE_fam"/>
</dbReference>
<dbReference type="PANTHER" id="PTHR15162">
    <property type="entry name" value="ASPARTOACYLASE"/>
    <property type="match status" value="1"/>
</dbReference>
<reference evidence="12" key="2">
    <citation type="submission" date="2025-08" db="UniProtKB">
        <authorList>
            <consortium name="Ensembl"/>
        </authorList>
    </citation>
    <scope>IDENTIFICATION</scope>
</reference>
<keyword evidence="6 9" id="KW-0862">Zinc</keyword>
<feature type="binding site" evidence="9">
    <location>
        <position position="122"/>
    </location>
    <ligand>
        <name>Zn(2+)</name>
        <dbReference type="ChEBI" id="CHEBI:29105"/>
    </ligand>
</feature>
<reference evidence="13" key="1">
    <citation type="submission" date="2003-08" db="EMBL/GenBank/DDBJ databases">
        <authorList>
            <person name="Birren B."/>
            <person name="Nusbaum C."/>
            <person name="Abebe A."/>
            <person name="Abouelleil A."/>
            <person name="Adekoya E."/>
            <person name="Ait-zahra M."/>
            <person name="Allen N."/>
            <person name="Allen T."/>
            <person name="An P."/>
            <person name="Anderson M."/>
            <person name="Anderson S."/>
            <person name="Arachchi H."/>
            <person name="Armbruster J."/>
            <person name="Bachantsang P."/>
            <person name="Baldwin J."/>
            <person name="Barry A."/>
            <person name="Bayul T."/>
            <person name="Blitshsteyn B."/>
            <person name="Bloom T."/>
            <person name="Blye J."/>
            <person name="Boguslavskiy L."/>
            <person name="Borowsky M."/>
            <person name="Boukhgalter B."/>
            <person name="Brunache A."/>
            <person name="Butler J."/>
            <person name="Calixte N."/>
            <person name="Calvo S."/>
            <person name="Camarata J."/>
            <person name="Campo K."/>
            <person name="Chang J."/>
            <person name="Cheshatsang Y."/>
            <person name="Citroen M."/>
            <person name="Collymore A."/>
            <person name="Considine T."/>
            <person name="Cook A."/>
            <person name="Cooke P."/>
            <person name="Corum B."/>
            <person name="Cuomo C."/>
            <person name="David R."/>
            <person name="Dawoe T."/>
            <person name="Degray S."/>
            <person name="Dodge S."/>
            <person name="Dooley K."/>
            <person name="Dorje P."/>
            <person name="Dorjee K."/>
            <person name="Dorris L."/>
            <person name="Duffey N."/>
            <person name="Dupes A."/>
            <person name="Elkins T."/>
            <person name="Engels R."/>
            <person name="Erickson J."/>
            <person name="Farina A."/>
            <person name="Faro S."/>
            <person name="Ferreira P."/>
            <person name="Fischer H."/>
            <person name="Fitzgerald M."/>
            <person name="Foley K."/>
            <person name="Gage D."/>
            <person name="Galagan J."/>
            <person name="Gearin G."/>
            <person name="Gnerre S."/>
            <person name="Gnirke A."/>
            <person name="Goyette A."/>
            <person name="Graham J."/>
            <person name="Grandbois E."/>
            <person name="Gyaltsen K."/>
            <person name="Hafez N."/>
            <person name="Hagopian D."/>
            <person name="Hagos B."/>
            <person name="Hall J."/>
            <person name="Hatcher B."/>
            <person name="Heller A."/>
            <person name="Higgins H."/>
            <person name="Honan T."/>
            <person name="Horn A."/>
            <person name="Houde N."/>
            <person name="Hughes L."/>
            <person name="Hulme W."/>
            <person name="Husby E."/>
            <person name="Iliev I."/>
            <person name="Jaffe D."/>
            <person name="Jones C."/>
            <person name="Kamal M."/>
            <person name="Kamat A."/>
            <person name="Kamvysselis M."/>
            <person name="Karlsson E."/>
            <person name="Kells C."/>
            <person name="Kieu A."/>
            <person name="Kisner P."/>
            <person name="Kodira C."/>
            <person name="Kulbokas E."/>
            <person name="Labutti K."/>
            <person name="Lama D."/>
            <person name="Landers T."/>
            <person name="Leger J."/>
            <person name="Levine S."/>
            <person name="Lewis D."/>
            <person name="Lewis T."/>
            <person name="Lindblad-toh K."/>
            <person name="Liu X."/>
            <person name="Lokyitsang T."/>
            <person name="Lokyitsang Y."/>
            <person name="Lucien O."/>
            <person name="Lui A."/>
            <person name="Ma L.J."/>
            <person name="Mabbitt R."/>
            <person name="Macdonald J."/>
            <person name="Maclean C."/>
            <person name="Major J."/>
            <person name="Manning J."/>
            <person name="Marabella R."/>
            <person name="Maru K."/>
            <person name="Matthews C."/>
            <person name="Mauceli E."/>
            <person name="Mccarthy M."/>
            <person name="Mcdonough S."/>
            <person name="Mcghee T."/>
            <person name="Meldrim J."/>
            <person name="Meneus L."/>
            <person name="Mesirov J."/>
            <person name="Mihalev A."/>
            <person name="Mihova T."/>
            <person name="Mikkelsen T."/>
            <person name="Mlenga V."/>
            <person name="Moru K."/>
            <person name="Mozes J."/>
            <person name="Mulrain L."/>
            <person name="Munson G."/>
            <person name="Naylor J."/>
            <person name="Newes C."/>
            <person name="Nguyen C."/>
            <person name="Nguyen N."/>
            <person name="Nguyen T."/>
            <person name="Nicol R."/>
            <person name="Nielsen C."/>
            <person name="Nizzari M."/>
            <person name="Norbu C."/>
            <person name="Norbu N."/>
            <person name="O'donnell P."/>
            <person name="Okoawo O."/>
            <person name="O'leary S."/>
            <person name="Omotosho B."/>
            <person name="O'neill K."/>
            <person name="Osman S."/>
            <person name="Parker S."/>
            <person name="Perrin D."/>
            <person name="Phunkhang P."/>
            <person name="Piqani B."/>
            <person name="Purcell S."/>
            <person name="Rachupka T."/>
            <person name="Ramasamy U."/>
            <person name="Rameau R."/>
            <person name="Ray V."/>
            <person name="Raymond C."/>
            <person name="Retta R."/>
            <person name="Richardson S."/>
            <person name="Rise C."/>
            <person name="Rodriguez J."/>
            <person name="Rogers J."/>
            <person name="Rogov P."/>
            <person name="Rutman M."/>
            <person name="Schupbach R."/>
            <person name="Seaman C."/>
            <person name="Settipalli S."/>
            <person name="Sharpe T."/>
            <person name="Sheridan J."/>
            <person name="Sherpa N."/>
            <person name="Shi J."/>
            <person name="Smirnov S."/>
            <person name="Smith C."/>
            <person name="Sougnez C."/>
            <person name="Spencer B."/>
            <person name="Stalker J."/>
            <person name="Stange-thomann N."/>
            <person name="Stavropoulos S."/>
            <person name="Stetson K."/>
            <person name="Stone C."/>
            <person name="Stone S."/>
            <person name="Stubbs M."/>
            <person name="Talamas J."/>
            <person name="Tchuinga P."/>
            <person name="Tenzing P."/>
            <person name="Tesfaye S."/>
            <person name="Theodore J."/>
            <person name="Thoulutsang Y."/>
            <person name="Topham K."/>
            <person name="Towey S."/>
            <person name="Tsamla T."/>
            <person name="Tsomo N."/>
            <person name="Vallee D."/>
            <person name="Vassiliev H."/>
            <person name="Venkataraman V."/>
            <person name="Vinson J."/>
            <person name="Vo A."/>
            <person name="Wade C."/>
            <person name="Wang S."/>
            <person name="Wangchuk T."/>
            <person name="Wangdi T."/>
            <person name="Whittaker C."/>
            <person name="Wilkinson J."/>
            <person name="Wu Y."/>
            <person name="Wyman D."/>
            <person name="Yadav S."/>
            <person name="Yang S."/>
            <person name="Yang X."/>
            <person name="Yeager S."/>
            <person name="Yee E."/>
            <person name="Young G."/>
            <person name="Zainoun J."/>
            <person name="Zembeck L."/>
            <person name="Zimmer A."/>
            <person name="Zody M."/>
            <person name="Lander E."/>
        </authorList>
    </citation>
    <scope>NUCLEOTIDE SEQUENCE [LARGE SCALE GENOMIC DNA]</scope>
</reference>
<dbReference type="Gene3D" id="2.20.25.160">
    <property type="match status" value="1"/>
</dbReference>
<evidence type="ECO:0000259" key="10">
    <source>
        <dbReference type="Pfam" id="PF04952"/>
    </source>
</evidence>
<dbReference type="PIRSF" id="PIRSF018001">
    <property type="entry name" value="Aspartoacylase"/>
    <property type="match status" value="1"/>
</dbReference>
<keyword evidence="5" id="KW-0378">Hydrolase</keyword>
<dbReference type="GeneTree" id="ENSGT00390000001189"/>
<evidence type="ECO:0000256" key="6">
    <source>
        <dbReference type="ARBA" id="ARBA00022833"/>
    </source>
</evidence>
<dbReference type="OMA" id="THGNEIN"/>
<dbReference type="GO" id="GO:0016811">
    <property type="term" value="F:hydrolase activity, acting on carbon-nitrogen (but not peptide) bonds, in linear amides"/>
    <property type="evidence" value="ECO:0007669"/>
    <property type="project" value="InterPro"/>
</dbReference>
<evidence type="ECO:0000313" key="12">
    <source>
        <dbReference type="Ensembl" id="ENSCSAVP00000014716.1"/>
    </source>
</evidence>
<feature type="binding site" evidence="8">
    <location>
        <begin position="167"/>
        <end position="171"/>
    </location>
    <ligand>
        <name>substrate</name>
    </ligand>
</feature>
<dbReference type="NCBIfam" id="NF002601">
    <property type="entry name" value="PRK02259.1"/>
    <property type="match status" value="1"/>
</dbReference>
<feature type="binding site" evidence="8">
    <location>
        <position position="72"/>
    </location>
    <ligand>
        <name>N-acetyl-L-aspartate</name>
        <dbReference type="ChEBI" id="CHEBI:16953"/>
    </ligand>
</feature>
<evidence type="ECO:0000313" key="13">
    <source>
        <dbReference type="Proteomes" id="UP000007875"/>
    </source>
</evidence>